<keyword evidence="2" id="KW-1185">Reference proteome</keyword>
<dbReference type="AlphaFoldDB" id="U1QDK2"/>
<sequence length="74" mass="8477">MYPTPPNIKMRNNALPIIPGERRIVRTRRSREHQLRGMRICGSSLCTPSRDIMTPSRSRTPTINHIHVAQITTS</sequence>
<reference evidence="1 2" key="1">
    <citation type="submission" date="2013-08" db="EMBL/GenBank/DDBJ databases">
        <authorList>
            <person name="Weinstock G."/>
            <person name="Sodergren E."/>
            <person name="Wylie T."/>
            <person name="Fulton L."/>
            <person name="Fulton R."/>
            <person name="Fronick C."/>
            <person name="O'Laughlin M."/>
            <person name="Godfrey J."/>
            <person name="Miner T."/>
            <person name="Herter B."/>
            <person name="Appelbaum E."/>
            <person name="Cordes M."/>
            <person name="Lek S."/>
            <person name="Wollam A."/>
            <person name="Pepin K.H."/>
            <person name="Palsikar V.B."/>
            <person name="Mitreva M."/>
            <person name="Wilson R.K."/>
        </authorList>
    </citation>
    <scope>NUCLEOTIDE SEQUENCE [LARGE SCALE GENOMIC DNA]</scope>
    <source>
        <strain evidence="1 2">F0542</strain>
    </source>
</reference>
<comment type="caution">
    <text evidence="1">The sequence shown here is derived from an EMBL/GenBank/DDBJ whole genome shotgun (WGS) entry which is preliminary data.</text>
</comment>
<gene>
    <name evidence="1" type="ORF">HMPREF1979_00144</name>
</gene>
<organism evidence="1 2">
    <name type="scientific">Actinomyces johnsonii F0542</name>
    <dbReference type="NCBI Taxonomy" id="1321818"/>
    <lineage>
        <taxon>Bacteria</taxon>
        <taxon>Bacillati</taxon>
        <taxon>Actinomycetota</taxon>
        <taxon>Actinomycetes</taxon>
        <taxon>Actinomycetales</taxon>
        <taxon>Actinomycetaceae</taxon>
        <taxon>Actinomyces</taxon>
    </lineage>
</organism>
<dbReference type="HOGENOM" id="CLU_2679384_0_0_11"/>
<proteinExistence type="predicted"/>
<dbReference type="Proteomes" id="UP000016536">
    <property type="component" value="Unassembled WGS sequence"/>
</dbReference>
<dbReference type="EMBL" id="AWSE01000009">
    <property type="protein sequence ID" value="ERH25820.1"/>
    <property type="molecule type" value="Genomic_DNA"/>
</dbReference>
<name>U1QDK2_9ACTO</name>
<accession>U1QDK2</accession>
<evidence type="ECO:0000313" key="2">
    <source>
        <dbReference type="Proteomes" id="UP000016536"/>
    </source>
</evidence>
<protein>
    <submittedName>
        <fullName evidence="1">Uncharacterized protein</fullName>
    </submittedName>
</protein>
<evidence type="ECO:0000313" key="1">
    <source>
        <dbReference type="EMBL" id="ERH25820.1"/>
    </source>
</evidence>